<dbReference type="EMBL" id="BAUV01000040">
    <property type="protein sequence ID" value="GAE36686.1"/>
    <property type="molecule type" value="Genomic_DNA"/>
</dbReference>
<feature type="transmembrane region" description="Helical" evidence="1">
    <location>
        <begin position="6"/>
        <end position="30"/>
    </location>
</feature>
<gene>
    <name evidence="2" type="ORF">JCM9157_3897</name>
</gene>
<keyword evidence="1" id="KW-1133">Transmembrane helix</keyword>
<comment type="caution">
    <text evidence="2">The sequence shown here is derived from an EMBL/GenBank/DDBJ whole genome shotgun (WGS) entry which is preliminary data.</text>
</comment>
<keyword evidence="1" id="KW-0472">Membrane</keyword>
<accession>W4QX61</accession>
<dbReference type="Proteomes" id="UP000018896">
    <property type="component" value="Unassembled WGS sequence"/>
</dbReference>
<evidence type="ECO:0000313" key="3">
    <source>
        <dbReference type="Proteomes" id="UP000018896"/>
    </source>
</evidence>
<organism evidence="2 3">
    <name type="scientific">Halalkalibacter akibai (strain ATCC 43226 / DSM 21942 / CIP 109018 / JCM 9157 / 1139)</name>
    <name type="common">Bacillus akibai</name>
    <dbReference type="NCBI Taxonomy" id="1236973"/>
    <lineage>
        <taxon>Bacteria</taxon>
        <taxon>Bacillati</taxon>
        <taxon>Bacillota</taxon>
        <taxon>Bacilli</taxon>
        <taxon>Bacillales</taxon>
        <taxon>Bacillaceae</taxon>
        <taxon>Halalkalibacter</taxon>
    </lineage>
</organism>
<evidence type="ECO:0000313" key="2">
    <source>
        <dbReference type="EMBL" id="GAE36686.1"/>
    </source>
</evidence>
<evidence type="ECO:0000256" key="1">
    <source>
        <dbReference type="SAM" id="Phobius"/>
    </source>
</evidence>
<name>W4QX61_HALA3</name>
<reference evidence="2 3" key="1">
    <citation type="journal article" date="2014" name="Genome Announc.">
        <title>Draft Genome Sequences of Three Alkaliphilic Bacillus Strains, Bacillus wakoensis JCM 9140T, Bacillus akibai JCM 9157T, and Bacillus hemicellulosilyticus JCM 9152T.</title>
        <authorList>
            <person name="Yuki M."/>
            <person name="Oshima K."/>
            <person name="Suda W."/>
            <person name="Oshida Y."/>
            <person name="Kitamura K."/>
            <person name="Iida T."/>
            <person name="Hattori M."/>
            <person name="Ohkuma M."/>
        </authorList>
    </citation>
    <scope>NUCLEOTIDE SEQUENCE [LARGE SCALE GENOMIC DNA]</scope>
    <source>
        <strain evidence="2 3">JCM 9157</strain>
    </source>
</reference>
<proteinExistence type="predicted"/>
<keyword evidence="3" id="KW-1185">Reference proteome</keyword>
<keyword evidence="1" id="KW-0812">Transmembrane</keyword>
<sequence>MPKTSSAIFLLLMFIILIKGFTHSTIFFFATTVSFFQRGKAITVLQLSLR</sequence>
<dbReference type="AlphaFoldDB" id="W4QX61"/>
<protein>
    <submittedName>
        <fullName evidence="2">Uncharacterized protein</fullName>
    </submittedName>
</protein>